<dbReference type="GO" id="GO:0051903">
    <property type="term" value="F:S-(hydroxymethyl)glutathione dehydrogenase [NAD(P)+] activity"/>
    <property type="evidence" value="ECO:0007669"/>
    <property type="project" value="UniProtKB-EC"/>
</dbReference>
<keyword evidence="2 5" id="KW-0479">Metal-binding</keyword>
<dbReference type="PROSITE" id="PS00059">
    <property type="entry name" value="ADH_ZINC"/>
    <property type="match status" value="1"/>
</dbReference>
<evidence type="ECO:0000313" key="8">
    <source>
        <dbReference type="EMBL" id="MBB6216749.1"/>
    </source>
</evidence>
<keyword evidence="3 5" id="KW-0862">Zinc</keyword>
<dbReference type="Pfam" id="PF00107">
    <property type="entry name" value="ADH_zinc_N"/>
    <property type="match status" value="1"/>
</dbReference>
<dbReference type="EC" id="1.1.1.1" evidence="8"/>
<evidence type="ECO:0000256" key="3">
    <source>
        <dbReference type="ARBA" id="ARBA00022833"/>
    </source>
</evidence>
<evidence type="ECO:0000256" key="5">
    <source>
        <dbReference type="RuleBase" id="RU361277"/>
    </source>
</evidence>
<reference evidence="8 9" key="1">
    <citation type="submission" date="2020-08" db="EMBL/GenBank/DDBJ databases">
        <title>Genomic Encyclopedia of Type Strains, Phase IV (KMG-IV): sequencing the most valuable type-strain genomes for metagenomic binning, comparative biology and taxonomic classification.</title>
        <authorList>
            <person name="Goeker M."/>
        </authorList>
    </citation>
    <scope>NUCLEOTIDE SEQUENCE [LARGE SCALE GENOMIC DNA]</scope>
    <source>
        <strain evidence="8 9">DSM 103526</strain>
    </source>
</reference>
<comment type="caution">
    <text evidence="8">The sequence shown here is derived from an EMBL/GenBank/DDBJ whole genome shotgun (WGS) entry which is preliminary data.</text>
</comment>
<protein>
    <submittedName>
        <fullName evidence="8">S-(Hydroxymethyl)glutathione dehydrogenase/alcohol dehydrogenase</fullName>
        <ecNumber evidence="8">1.1.1.1</ecNumber>
        <ecNumber evidence="8">1.1.1.284</ecNumber>
    </submittedName>
</protein>
<evidence type="ECO:0000256" key="1">
    <source>
        <dbReference type="ARBA" id="ARBA00001947"/>
    </source>
</evidence>
<dbReference type="Gene3D" id="3.40.50.720">
    <property type="entry name" value="NAD(P)-binding Rossmann-like Domain"/>
    <property type="match status" value="1"/>
</dbReference>
<feature type="domain" description="Alcohol dehydrogenase-like C-terminal" evidence="6">
    <location>
        <begin position="187"/>
        <end position="257"/>
    </location>
</feature>
<comment type="cofactor">
    <cofactor evidence="1 5">
        <name>Zn(2+)</name>
        <dbReference type="ChEBI" id="CHEBI:29105"/>
    </cofactor>
</comment>
<dbReference type="InterPro" id="IPR013154">
    <property type="entry name" value="ADH-like_N"/>
</dbReference>
<proteinExistence type="inferred from homology"/>
<accession>A0A841L2Y3</accession>
<dbReference type="SUPFAM" id="SSF51735">
    <property type="entry name" value="NAD(P)-binding Rossmann-fold domains"/>
    <property type="match status" value="1"/>
</dbReference>
<dbReference type="InterPro" id="IPR036291">
    <property type="entry name" value="NAD(P)-bd_dom_sf"/>
</dbReference>
<dbReference type="PANTHER" id="PTHR42813">
    <property type="entry name" value="ZINC-TYPE ALCOHOL DEHYDROGENASE-LIKE"/>
    <property type="match status" value="1"/>
</dbReference>
<evidence type="ECO:0000313" key="9">
    <source>
        <dbReference type="Proteomes" id="UP000579281"/>
    </source>
</evidence>
<keyword evidence="9" id="KW-1185">Reference proteome</keyword>
<dbReference type="InterPro" id="IPR013149">
    <property type="entry name" value="ADH-like_C"/>
</dbReference>
<evidence type="ECO:0000256" key="2">
    <source>
        <dbReference type="ARBA" id="ARBA00022723"/>
    </source>
</evidence>
<dbReference type="EC" id="1.1.1.284" evidence="8"/>
<evidence type="ECO:0000259" key="7">
    <source>
        <dbReference type="Pfam" id="PF08240"/>
    </source>
</evidence>
<sequence>MKACVYEGMKNVQVANVKDPVMMKPDDIIVKVTSTAICGSDLHLVHGRVPNMPKGFILGHETMGIVIEAGPEVTKVKKGDRVIVPFPISCGHCWYCEHDLWSQCDNSNPHGEVGAIFGYSDTYGGYDGGQAEYLRVPYANVGPTVVPEELTDEQVLFLTDILPTSYWGTDIGNVKPGDTVAVLGCGPVGLLTQKWAAYKGANRIIAVDYVDYRLDHAKKYNGVEVVNFRDHNDTGEYIKDTTNGGADVVIDCVGLDGVMTAFEKLETMLKLQGGSKSAIEIASRSVRKGGTVALVGVYGTRYNLFPLGDFFARNITLKMGQCPAHAYVEPIMKLIKEGQFDATDIITHRLPLEKGSYAYGIFDEKKDGCIKVVLKP</sequence>
<evidence type="ECO:0000259" key="6">
    <source>
        <dbReference type="Pfam" id="PF00107"/>
    </source>
</evidence>
<dbReference type="InterPro" id="IPR011032">
    <property type="entry name" value="GroES-like_sf"/>
</dbReference>
<dbReference type="Gene3D" id="3.90.180.10">
    <property type="entry name" value="Medium-chain alcohol dehydrogenases, catalytic domain"/>
    <property type="match status" value="1"/>
</dbReference>
<evidence type="ECO:0000256" key="4">
    <source>
        <dbReference type="ARBA" id="ARBA00023002"/>
    </source>
</evidence>
<dbReference type="Pfam" id="PF08240">
    <property type="entry name" value="ADH_N"/>
    <property type="match status" value="1"/>
</dbReference>
<organism evidence="8 9">
    <name type="scientific">Anaerosolibacter carboniphilus</name>
    <dbReference type="NCBI Taxonomy" id="1417629"/>
    <lineage>
        <taxon>Bacteria</taxon>
        <taxon>Bacillati</taxon>
        <taxon>Bacillota</taxon>
        <taxon>Clostridia</taxon>
        <taxon>Peptostreptococcales</taxon>
        <taxon>Thermotaleaceae</taxon>
        <taxon>Anaerosolibacter</taxon>
    </lineage>
</organism>
<keyword evidence="4 8" id="KW-0560">Oxidoreductase</keyword>
<name>A0A841L2Y3_9FIRM</name>
<dbReference type="EMBL" id="JACHEN010000017">
    <property type="protein sequence ID" value="MBB6216749.1"/>
    <property type="molecule type" value="Genomic_DNA"/>
</dbReference>
<dbReference type="AlphaFoldDB" id="A0A841L2Y3"/>
<dbReference type="GO" id="GO:0004022">
    <property type="term" value="F:alcohol dehydrogenase (NAD+) activity"/>
    <property type="evidence" value="ECO:0007669"/>
    <property type="project" value="UniProtKB-EC"/>
</dbReference>
<dbReference type="CDD" id="cd08283">
    <property type="entry name" value="FDH_like_1"/>
    <property type="match status" value="1"/>
</dbReference>
<gene>
    <name evidence="8" type="ORF">HNQ80_002853</name>
</gene>
<dbReference type="PANTHER" id="PTHR42813:SF2">
    <property type="entry name" value="DEHYDROGENASE, ZINC-CONTAINING, PUTATIVE (AFU_ORTHOLOGUE AFUA_2G02810)-RELATED"/>
    <property type="match status" value="1"/>
</dbReference>
<dbReference type="GO" id="GO:0008270">
    <property type="term" value="F:zinc ion binding"/>
    <property type="evidence" value="ECO:0007669"/>
    <property type="project" value="InterPro"/>
</dbReference>
<dbReference type="InterPro" id="IPR002328">
    <property type="entry name" value="ADH_Zn_CS"/>
</dbReference>
<comment type="similarity">
    <text evidence="5">Belongs to the zinc-containing alcohol dehydrogenase family.</text>
</comment>
<dbReference type="Proteomes" id="UP000579281">
    <property type="component" value="Unassembled WGS sequence"/>
</dbReference>
<dbReference type="RefSeq" id="WP_184311275.1">
    <property type="nucleotide sequence ID" value="NZ_JACHEN010000017.1"/>
</dbReference>
<feature type="domain" description="Alcohol dehydrogenase-like N-terminal" evidence="7">
    <location>
        <begin position="24"/>
        <end position="143"/>
    </location>
</feature>
<dbReference type="SUPFAM" id="SSF50129">
    <property type="entry name" value="GroES-like"/>
    <property type="match status" value="1"/>
</dbReference>